<dbReference type="InterPro" id="IPR008042">
    <property type="entry name" value="Retrotrans_Pao"/>
</dbReference>
<sequence length="125" mass="14226">MSQIVNEGIHEKDKSPSDDSKFLGVKYNTETDDFNVKVNLPPKTSLTKRDVVSIINSVYDPISVTAPLFIKLKSLMREIYDTGIKRNDYVNPVMTNRWNSICKGSMVRISAFPGQFSRMCEIFTL</sequence>
<dbReference type="EMBL" id="JAVFWL010000002">
    <property type="protein sequence ID" value="KAK6735670.1"/>
    <property type="molecule type" value="Genomic_DNA"/>
</dbReference>
<feature type="compositionally biased region" description="Basic and acidic residues" evidence="1">
    <location>
        <begin position="8"/>
        <end position="21"/>
    </location>
</feature>
<comment type="caution">
    <text evidence="2">The sequence shown here is derived from an EMBL/GenBank/DDBJ whole genome shotgun (WGS) entry which is preliminary data.</text>
</comment>
<dbReference type="PANTHER" id="PTHR47331">
    <property type="entry name" value="PHD-TYPE DOMAIN-CONTAINING PROTEIN"/>
    <property type="match status" value="1"/>
</dbReference>
<dbReference type="Proteomes" id="UP001303046">
    <property type="component" value="Unassembled WGS sequence"/>
</dbReference>
<gene>
    <name evidence="2" type="primary">Necator_chrII.g6520</name>
    <name evidence="2" type="ORF">RB195_018727</name>
</gene>
<protein>
    <submittedName>
        <fullName evidence="2">Uncharacterized protein</fullName>
    </submittedName>
</protein>
<dbReference type="PANTHER" id="PTHR47331:SF5">
    <property type="entry name" value="RIBONUCLEASE H"/>
    <property type="match status" value="1"/>
</dbReference>
<evidence type="ECO:0000313" key="3">
    <source>
        <dbReference type="Proteomes" id="UP001303046"/>
    </source>
</evidence>
<dbReference type="Pfam" id="PF05380">
    <property type="entry name" value="Peptidase_A17"/>
    <property type="match status" value="1"/>
</dbReference>
<organism evidence="2 3">
    <name type="scientific">Necator americanus</name>
    <name type="common">Human hookworm</name>
    <dbReference type="NCBI Taxonomy" id="51031"/>
    <lineage>
        <taxon>Eukaryota</taxon>
        <taxon>Metazoa</taxon>
        <taxon>Ecdysozoa</taxon>
        <taxon>Nematoda</taxon>
        <taxon>Chromadorea</taxon>
        <taxon>Rhabditida</taxon>
        <taxon>Rhabditina</taxon>
        <taxon>Rhabditomorpha</taxon>
        <taxon>Strongyloidea</taxon>
        <taxon>Ancylostomatidae</taxon>
        <taxon>Bunostominae</taxon>
        <taxon>Necator</taxon>
    </lineage>
</organism>
<accession>A0ABR1CC41</accession>
<evidence type="ECO:0000256" key="1">
    <source>
        <dbReference type="SAM" id="MobiDB-lite"/>
    </source>
</evidence>
<evidence type="ECO:0000313" key="2">
    <source>
        <dbReference type="EMBL" id="KAK6735670.1"/>
    </source>
</evidence>
<keyword evidence="3" id="KW-1185">Reference proteome</keyword>
<name>A0ABR1CC41_NECAM</name>
<proteinExistence type="predicted"/>
<feature type="region of interest" description="Disordered" evidence="1">
    <location>
        <begin position="1"/>
        <end position="22"/>
    </location>
</feature>
<reference evidence="2 3" key="1">
    <citation type="submission" date="2023-08" db="EMBL/GenBank/DDBJ databases">
        <title>A Necator americanus chromosomal reference genome.</title>
        <authorList>
            <person name="Ilik V."/>
            <person name="Petrzelkova K.J."/>
            <person name="Pardy F."/>
            <person name="Fuh T."/>
            <person name="Niatou-Singa F.S."/>
            <person name="Gouil Q."/>
            <person name="Baker L."/>
            <person name="Ritchie M.E."/>
            <person name="Jex A.R."/>
            <person name="Gazzola D."/>
            <person name="Li H."/>
            <person name="Toshio Fujiwara R."/>
            <person name="Zhan B."/>
            <person name="Aroian R.V."/>
            <person name="Pafco B."/>
            <person name="Schwarz E.M."/>
        </authorList>
    </citation>
    <scope>NUCLEOTIDE SEQUENCE [LARGE SCALE GENOMIC DNA]</scope>
    <source>
        <strain evidence="2 3">Aroian</strain>
        <tissue evidence="2">Whole animal</tissue>
    </source>
</reference>